<name>A0A9Q4G0N9_SALAG</name>
<dbReference type="Proteomes" id="UP001057753">
    <property type="component" value="Unassembled WGS sequence"/>
</dbReference>
<evidence type="ECO:0000313" key="2">
    <source>
        <dbReference type="Proteomes" id="UP001057753"/>
    </source>
</evidence>
<dbReference type="EMBL" id="JABXYM010000001">
    <property type="protein sequence ID" value="MCR6098222.1"/>
    <property type="molecule type" value="Genomic_DNA"/>
</dbReference>
<proteinExistence type="predicted"/>
<protein>
    <submittedName>
        <fullName evidence="1">Uncharacterized protein</fullName>
    </submittedName>
</protein>
<reference evidence="1" key="1">
    <citation type="submission" date="2020-06" db="EMBL/GenBank/DDBJ databases">
        <title>Insight into the genomes of haloalkaliphilic bacilli from Kenyan soda lakes.</title>
        <authorList>
            <person name="Mwirichia R."/>
            <person name="Villamizar G.C."/>
            <person name="Poehlein A."/>
            <person name="Mugweru J."/>
            <person name="Kipnyargis A."/>
            <person name="Kiplimo D."/>
            <person name="Orwa P."/>
            <person name="Daniel R."/>
        </authorList>
    </citation>
    <scope>NUCLEOTIDE SEQUENCE</scope>
    <source>
        <strain evidence="1">B1096_S55</strain>
    </source>
</reference>
<keyword evidence="2" id="KW-1185">Reference proteome</keyword>
<dbReference type="RefSeq" id="WP_257822587.1">
    <property type="nucleotide sequence ID" value="NZ_JABXYM010000001.1"/>
</dbReference>
<accession>A0A9Q4G0N9</accession>
<dbReference type="AlphaFoldDB" id="A0A9Q4G0N9"/>
<comment type="caution">
    <text evidence="1">The sequence shown here is derived from an EMBL/GenBank/DDBJ whole genome shotgun (WGS) entry which is preliminary data.</text>
</comment>
<organism evidence="1 2">
    <name type="scientific">Salipaludibacillus agaradhaerens</name>
    <name type="common">Bacillus agaradhaerens</name>
    <dbReference type="NCBI Taxonomy" id="76935"/>
    <lineage>
        <taxon>Bacteria</taxon>
        <taxon>Bacillati</taxon>
        <taxon>Bacillota</taxon>
        <taxon>Bacilli</taxon>
        <taxon>Bacillales</taxon>
        <taxon>Bacillaceae</taxon>
    </lineage>
</organism>
<sequence length="176" mass="19958">MKRTLGAFLFVISTLIVTALFVLNTKSSQTVKNEDVQFHIISSDQQTDHSYYIEVEITNGSDWTLETNHIFVDELTKETHLSEDNDSYNETINRSDADQHADDEQVQGISLHKREDDFTQIAPGETLTVGFHYEVEEPDIDSLLVVFRSDAIRNEADGVRTHYTTLTDTLDLTSTA</sequence>
<evidence type="ECO:0000313" key="1">
    <source>
        <dbReference type="EMBL" id="MCR6098222.1"/>
    </source>
</evidence>
<gene>
    <name evidence="1" type="ORF">HXA33_16940</name>
</gene>